<dbReference type="Proteomes" id="UP001317259">
    <property type="component" value="Unassembled WGS sequence"/>
</dbReference>
<organism evidence="2 3">
    <name type="scientific">Actinomadura luzonensis</name>
    <dbReference type="NCBI Taxonomy" id="2805427"/>
    <lineage>
        <taxon>Bacteria</taxon>
        <taxon>Bacillati</taxon>
        <taxon>Actinomycetota</taxon>
        <taxon>Actinomycetes</taxon>
        <taxon>Streptosporangiales</taxon>
        <taxon>Thermomonosporaceae</taxon>
        <taxon>Actinomadura</taxon>
    </lineage>
</organism>
<dbReference type="RefSeq" id="WP_247815260.1">
    <property type="nucleotide sequence ID" value="NZ_JAKRKC020000001.1"/>
</dbReference>
<dbReference type="EMBL" id="JAKRKC020000001">
    <property type="protein sequence ID" value="MCK2215426.1"/>
    <property type="molecule type" value="Genomic_DNA"/>
</dbReference>
<evidence type="ECO:0000313" key="2">
    <source>
        <dbReference type="EMBL" id="MCK2215426.1"/>
    </source>
</evidence>
<keyword evidence="1" id="KW-1133">Transmembrane helix</keyword>
<name>A0ABT0FSV3_9ACTN</name>
<protein>
    <recommendedName>
        <fullName evidence="4">MFS transporter</fullName>
    </recommendedName>
</protein>
<reference evidence="2 3" key="1">
    <citation type="submission" date="2022-04" db="EMBL/GenBank/DDBJ databases">
        <title>Genome draft of Actinomadura sp. ATCC 31491.</title>
        <authorList>
            <person name="Shi X."/>
            <person name="Du Y."/>
        </authorList>
    </citation>
    <scope>NUCLEOTIDE SEQUENCE [LARGE SCALE GENOMIC DNA]</scope>
    <source>
        <strain evidence="2 3">ATCC 31491</strain>
    </source>
</reference>
<evidence type="ECO:0000313" key="3">
    <source>
        <dbReference type="Proteomes" id="UP001317259"/>
    </source>
</evidence>
<evidence type="ECO:0000256" key="1">
    <source>
        <dbReference type="SAM" id="Phobius"/>
    </source>
</evidence>
<keyword evidence="1" id="KW-0812">Transmembrane</keyword>
<accession>A0ABT0FSV3</accession>
<keyword evidence="1" id="KW-0472">Membrane</keyword>
<proteinExistence type="predicted"/>
<comment type="caution">
    <text evidence="2">The sequence shown here is derived from an EMBL/GenBank/DDBJ whole genome shotgun (WGS) entry which is preliminary data.</text>
</comment>
<feature type="transmembrane region" description="Helical" evidence="1">
    <location>
        <begin position="120"/>
        <end position="141"/>
    </location>
</feature>
<keyword evidence="3" id="KW-1185">Reference proteome</keyword>
<sequence length="608" mass="63428">MLRAVARHRFGRAAAVAVALYLTAVAVAMALGGGRALVGLAPITPVVWWDAGLWPLYAAVCVLDGWSLWQILRGPALPRAGAPGRAVVRPGEVVWLRRLLYADVAGELVLWELLDDLSEHVAYAAGLAVSAATVVLLVRVLSGVTARFRVVAVALGLAGLLAGVLRLFATGTTLTALFWAGLAAVGCRAMILAGQHHDGRFSPATTSIGWIALLASQAGGPLLDLGRPWSGGLEVAVHALGGLGVVWQARTAHELAAQSHAADGAGADGAGADGSAARLGGGGVAVAGGGRVPRGLVAAVLALPLAVVGAEEGVRLTYTAPDDGCRDRLRPAAGLGVEERRRSFLCLARGETFTTAPLFPEDLPDQRVLARGEELCALPGDRERDARHRRAGGSGDTAELAAALDHLCPGLEARRQADAARRQAERDREVAEWKAAANARCADPWPRTRARRQGTAAYMLFEGGGYAVFDDREEFAADPFAAVDDGFIDVAGSSAAILTGSENTAMCLTVKAFDAAPPLRLTGWDRVVEVGITSRSGRLVVPPYPEGGGSGAAGPLPNLAVAGPGHYRLRVHARTRPWDADDPDAPLEEHLVVVYPGRSAKKAVHRVR</sequence>
<gene>
    <name evidence="2" type="ORF">MF672_016750</name>
</gene>
<evidence type="ECO:0008006" key="4">
    <source>
        <dbReference type="Google" id="ProtNLM"/>
    </source>
</evidence>
<feature type="transmembrane region" description="Helical" evidence="1">
    <location>
        <begin position="148"/>
        <end position="168"/>
    </location>
</feature>